<feature type="region of interest" description="Disordered" evidence="1">
    <location>
        <begin position="81"/>
        <end position="191"/>
    </location>
</feature>
<proteinExistence type="predicted"/>
<feature type="compositionally biased region" description="Polar residues" evidence="1">
    <location>
        <begin position="83"/>
        <end position="110"/>
    </location>
</feature>
<dbReference type="PATRIC" id="fig|1357399.3.peg.1467"/>
<comment type="caution">
    <text evidence="2">The sequence shown here is derived from an EMBL/GenBank/DDBJ whole genome shotgun (WGS) entry which is preliminary data.</text>
</comment>
<protein>
    <submittedName>
        <fullName evidence="2">Uncharacterized protein</fullName>
    </submittedName>
</protein>
<dbReference type="RefSeq" id="WP_023930411.1">
    <property type="nucleotide sequence ID" value="NZ_KI669458.1"/>
</dbReference>
<sequence>MCRVILAACFCVACALGAQDQVGRIDSTSGLNDGAGVESSAASLEDRVEIIDYKRGKILGFMIVRNGNITKRVLFKEPISLGQPEQASTQPSPTPAEQSKPAQEPSQENAPTLPKPLESKQATPKPKATPPKASDTDVQTTQTTQTIYERQVSNAPKDTKSPAKRAPKASSGIAQEVGVESTRINPTYKNRQWDKKHIIHDISTEEVIEIER</sequence>
<evidence type="ECO:0000313" key="3">
    <source>
        <dbReference type="Proteomes" id="UP000018688"/>
    </source>
</evidence>
<dbReference type="OrthoDB" id="5330133at2"/>
<feature type="compositionally biased region" description="Low complexity" evidence="1">
    <location>
        <begin position="122"/>
        <end position="146"/>
    </location>
</feature>
<keyword evidence="3" id="KW-1185">Reference proteome</keyword>
<evidence type="ECO:0000256" key="1">
    <source>
        <dbReference type="SAM" id="MobiDB-lite"/>
    </source>
</evidence>
<evidence type="ECO:0000313" key="2">
    <source>
        <dbReference type="EMBL" id="ETD25576.1"/>
    </source>
</evidence>
<dbReference type="Proteomes" id="UP000018688">
    <property type="component" value="Unassembled WGS sequence"/>
</dbReference>
<gene>
    <name evidence="2" type="ORF">HMPREF2087_01404</name>
</gene>
<dbReference type="EMBL" id="AZJJ01000007">
    <property type="protein sequence ID" value="ETD25576.1"/>
    <property type="molecule type" value="Genomic_DNA"/>
</dbReference>
<dbReference type="HOGENOM" id="CLU_1298359_0_0_7"/>
<feature type="compositionally biased region" description="Polar residues" evidence="1">
    <location>
        <begin position="147"/>
        <end position="156"/>
    </location>
</feature>
<name>V8CFS3_9HELI</name>
<accession>V8CFS3</accession>
<organism evidence="2 3">
    <name type="scientific">Helicobacter canis NCTC 12740</name>
    <dbReference type="NCBI Taxonomy" id="1357399"/>
    <lineage>
        <taxon>Bacteria</taxon>
        <taxon>Pseudomonadati</taxon>
        <taxon>Campylobacterota</taxon>
        <taxon>Epsilonproteobacteria</taxon>
        <taxon>Campylobacterales</taxon>
        <taxon>Helicobacteraceae</taxon>
        <taxon>Helicobacter</taxon>
    </lineage>
</organism>
<dbReference type="AlphaFoldDB" id="V8CFS3"/>
<reference evidence="2 3" key="1">
    <citation type="submission" date="2013-10" db="EMBL/GenBank/DDBJ databases">
        <title>The Genome Sequence of Helicobacter canis NCTC 12740.</title>
        <authorList>
            <consortium name="The Broad Institute Genomics Platform"/>
            <person name="Earl A."/>
            <person name="Fox J.G."/>
            <person name="Shen Z."/>
            <person name="Young S.K."/>
            <person name="Zeng Q."/>
            <person name="Gargeya S."/>
            <person name="Fitzgerald M."/>
            <person name="Abouelleil A."/>
            <person name="Alvarado L."/>
            <person name="Chapman S.B."/>
            <person name="Gainer-Dewar J."/>
            <person name="Goldberg J."/>
            <person name="Griggs A."/>
            <person name="Gujja S."/>
            <person name="Hansen M."/>
            <person name="Howarth C."/>
            <person name="Imamovic A."/>
            <person name="Ireland A."/>
            <person name="Larimer J."/>
            <person name="McCowan C."/>
            <person name="Murphy C."/>
            <person name="Pearson M."/>
            <person name="Poon T.W."/>
            <person name="Priest M."/>
            <person name="Roberts A."/>
            <person name="Saif S."/>
            <person name="Shea T."/>
            <person name="Sykes S."/>
            <person name="Wortman J."/>
            <person name="Nusbaum C."/>
            <person name="Birren B."/>
        </authorList>
    </citation>
    <scope>NUCLEOTIDE SEQUENCE [LARGE SCALE GENOMIC DNA]</scope>
    <source>
        <strain evidence="2 3">NCTC 12740</strain>
    </source>
</reference>